<feature type="non-terminal residue" evidence="1">
    <location>
        <position position="1"/>
    </location>
</feature>
<reference evidence="1" key="1">
    <citation type="submission" date="2021-06" db="EMBL/GenBank/DDBJ databases">
        <authorList>
            <person name="Kallberg Y."/>
            <person name="Tangrot J."/>
            <person name="Rosling A."/>
        </authorList>
    </citation>
    <scope>NUCLEOTIDE SEQUENCE</scope>
    <source>
        <strain evidence="1">MA461A</strain>
    </source>
</reference>
<accession>A0ACA9L1E0</accession>
<keyword evidence="2" id="KW-1185">Reference proteome</keyword>
<comment type="caution">
    <text evidence="1">The sequence shown here is derived from an EMBL/GenBank/DDBJ whole genome shotgun (WGS) entry which is preliminary data.</text>
</comment>
<name>A0ACA9L1E0_9GLOM</name>
<proteinExistence type="predicted"/>
<organism evidence="1 2">
    <name type="scientific">Racocetra persica</name>
    <dbReference type="NCBI Taxonomy" id="160502"/>
    <lineage>
        <taxon>Eukaryota</taxon>
        <taxon>Fungi</taxon>
        <taxon>Fungi incertae sedis</taxon>
        <taxon>Mucoromycota</taxon>
        <taxon>Glomeromycotina</taxon>
        <taxon>Glomeromycetes</taxon>
        <taxon>Diversisporales</taxon>
        <taxon>Gigasporaceae</taxon>
        <taxon>Racocetra</taxon>
    </lineage>
</organism>
<sequence length="149" mass="17342">IMNLSHYELLEIPETATQEEIKQQYQKLLLLHHPDKSQHSLTNNSEDTKKDGKINQIIEAWKILKDPELRKIYDNKLKATKLKHDGLFNSEIDLDDMEYDQETNSYSIRCRCSGLYIITEENLDQGADIVGCTDCSLRIHVLYETISED</sequence>
<dbReference type="Proteomes" id="UP000789920">
    <property type="component" value="Unassembled WGS sequence"/>
</dbReference>
<dbReference type="EMBL" id="CAJVQC010001869">
    <property type="protein sequence ID" value="CAG8502032.1"/>
    <property type="molecule type" value="Genomic_DNA"/>
</dbReference>
<evidence type="ECO:0000313" key="1">
    <source>
        <dbReference type="EMBL" id="CAG8502032.1"/>
    </source>
</evidence>
<gene>
    <name evidence="1" type="ORF">RPERSI_LOCUS1868</name>
</gene>
<protein>
    <submittedName>
        <fullName evidence="1">36991_t:CDS:1</fullName>
    </submittedName>
</protein>
<evidence type="ECO:0000313" key="2">
    <source>
        <dbReference type="Proteomes" id="UP000789920"/>
    </source>
</evidence>